<dbReference type="OrthoDB" id="9809275at2"/>
<feature type="domain" description="Aminoglycoside phosphotransferase" evidence="3">
    <location>
        <begin position="24"/>
        <end position="243"/>
    </location>
</feature>
<keyword evidence="4" id="KW-0808">Transferase</keyword>
<dbReference type="Pfam" id="PF01636">
    <property type="entry name" value="APH"/>
    <property type="match status" value="1"/>
</dbReference>
<dbReference type="PANTHER" id="PTHR33540:SF1">
    <property type="entry name" value="N-ACETYLMURAMATE_N-ACETYLGLUCOSAMINE KINASE"/>
    <property type="match status" value="1"/>
</dbReference>
<dbReference type="Gene3D" id="3.30.200.20">
    <property type="entry name" value="Phosphorylase Kinase, domain 1"/>
    <property type="match status" value="1"/>
</dbReference>
<gene>
    <name evidence="4" type="ORF">EY643_01775</name>
</gene>
<sequence>MRPTPTDLEPWARNVLTQRETGSTLSPLTGDASSRRYFRLSIAGDTYILVDAPPATEKNREFVQVQRLLAEAGIRVPAILGVDFERGYMLLDDLGDRLLLPELDDASVEVCYARAFGLLHKLAAISPLDAAWPRYDLALLTEELSRFPAWFVDKLLGIAEPPASWRALESLLLESALEQPEVLVHRDFHSRNLMPQTDGELALIDFQDAVTGPVSYDLVSLLRDCYIRWPSERVEAWALRYLGEAQALGSLTDVSDAQFMRWFDLMGLERHIKVLGTFARLYLRDGKQAYLADMPLVLNYVTEMLAKYSAESTAVAAAAEWFESELMTAVRRQPWGGSV</sequence>
<dbReference type="AlphaFoldDB" id="A0A5P9NGZ8"/>
<protein>
    <submittedName>
        <fullName evidence="4">Aminoglycoside phosphotransferase</fullName>
    </submittedName>
</protein>
<keyword evidence="1" id="KW-0547">Nucleotide-binding</keyword>
<dbReference type="GO" id="GO:0005524">
    <property type="term" value="F:ATP binding"/>
    <property type="evidence" value="ECO:0007669"/>
    <property type="project" value="UniProtKB-KW"/>
</dbReference>
<dbReference type="GO" id="GO:0016740">
    <property type="term" value="F:transferase activity"/>
    <property type="evidence" value="ECO:0007669"/>
    <property type="project" value="UniProtKB-KW"/>
</dbReference>
<dbReference type="PANTHER" id="PTHR33540">
    <property type="entry name" value="TRNA THREONYLCARBAMOYLADENOSINE BIOSYNTHESIS PROTEIN TSAE"/>
    <property type="match status" value="1"/>
</dbReference>
<accession>A0A5P9NGZ8</accession>
<evidence type="ECO:0000313" key="4">
    <source>
        <dbReference type="EMBL" id="QFU74484.1"/>
    </source>
</evidence>
<evidence type="ECO:0000313" key="5">
    <source>
        <dbReference type="Proteomes" id="UP000326287"/>
    </source>
</evidence>
<name>A0A5P9NGZ8_9GAMM</name>
<dbReference type="Gene3D" id="3.90.1200.10">
    <property type="match status" value="1"/>
</dbReference>
<proteinExistence type="predicted"/>
<evidence type="ECO:0000256" key="1">
    <source>
        <dbReference type="ARBA" id="ARBA00022741"/>
    </source>
</evidence>
<evidence type="ECO:0000259" key="3">
    <source>
        <dbReference type="Pfam" id="PF01636"/>
    </source>
</evidence>
<evidence type="ECO:0000256" key="2">
    <source>
        <dbReference type="ARBA" id="ARBA00022840"/>
    </source>
</evidence>
<dbReference type="InterPro" id="IPR011009">
    <property type="entry name" value="Kinase-like_dom_sf"/>
</dbReference>
<organism evidence="4 5">
    <name type="scientific">Halioglobus maricola</name>
    <dbReference type="NCBI Taxonomy" id="2601894"/>
    <lineage>
        <taxon>Bacteria</taxon>
        <taxon>Pseudomonadati</taxon>
        <taxon>Pseudomonadota</taxon>
        <taxon>Gammaproteobacteria</taxon>
        <taxon>Cellvibrionales</taxon>
        <taxon>Halieaceae</taxon>
        <taxon>Halioglobus</taxon>
    </lineage>
</organism>
<dbReference type="EMBL" id="CP036422">
    <property type="protein sequence ID" value="QFU74484.1"/>
    <property type="molecule type" value="Genomic_DNA"/>
</dbReference>
<keyword evidence="2" id="KW-0067">ATP-binding</keyword>
<reference evidence="4 5" key="1">
    <citation type="submission" date="2019-02" db="EMBL/GenBank/DDBJ databases">
        <authorList>
            <person name="Li S.-H."/>
        </authorList>
    </citation>
    <scope>NUCLEOTIDE SEQUENCE [LARGE SCALE GENOMIC DNA]</scope>
    <source>
        <strain evidence="4 5">IMCC14385</strain>
    </source>
</reference>
<keyword evidence="5" id="KW-1185">Reference proteome</keyword>
<dbReference type="KEGG" id="halc:EY643_01775"/>
<dbReference type="Proteomes" id="UP000326287">
    <property type="component" value="Chromosome"/>
</dbReference>
<dbReference type="SUPFAM" id="SSF56112">
    <property type="entry name" value="Protein kinase-like (PK-like)"/>
    <property type="match status" value="1"/>
</dbReference>
<dbReference type="InterPro" id="IPR002575">
    <property type="entry name" value="Aminoglycoside_PTrfase"/>
</dbReference>
<dbReference type="RefSeq" id="WP_152660596.1">
    <property type="nucleotide sequence ID" value="NZ_CP036422.1"/>
</dbReference>